<dbReference type="InterPro" id="IPR013768">
    <property type="entry name" value="ICAM_N"/>
</dbReference>
<keyword evidence="11" id="KW-0393">Immunoglobulin domain</keyword>
<dbReference type="InParanoid" id="A0A455AUL9"/>
<dbReference type="FunFam" id="2.60.40.10:FF:000194">
    <property type="entry name" value="Intercellular adhesion molecule 1"/>
    <property type="match status" value="1"/>
</dbReference>
<comment type="subcellular location">
    <subcellularLocation>
        <location evidence="1">Membrane</location>
        <topology evidence="1">Single-pass type I membrane protein</topology>
    </subcellularLocation>
</comment>
<dbReference type="InterPro" id="IPR003987">
    <property type="entry name" value="ICAM_VCAM_N"/>
</dbReference>
<protein>
    <submittedName>
        <fullName evidence="16">Intercellular adhesion molecule 2 isoform X1</fullName>
    </submittedName>
</protein>
<dbReference type="FunFam" id="2.60.40.10:FF:000338">
    <property type="entry name" value="intercellular adhesion molecule 5"/>
    <property type="match status" value="1"/>
</dbReference>
<evidence type="ECO:0000256" key="13">
    <source>
        <dbReference type="SAM" id="Phobius"/>
    </source>
</evidence>
<dbReference type="RefSeq" id="XP_028339583.1">
    <property type="nucleotide sequence ID" value="XM_028483782.2"/>
</dbReference>
<evidence type="ECO:0000256" key="4">
    <source>
        <dbReference type="ARBA" id="ARBA00022729"/>
    </source>
</evidence>
<feature type="transmembrane region" description="Helical" evidence="13">
    <location>
        <begin position="241"/>
        <end position="265"/>
    </location>
</feature>
<evidence type="ECO:0000256" key="8">
    <source>
        <dbReference type="ARBA" id="ARBA00023136"/>
    </source>
</evidence>
<keyword evidence="3 13" id="KW-0812">Transmembrane</keyword>
<reference evidence="16" key="1">
    <citation type="submission" date="2025-08" db="UniProtKB">
        <authorList>
            <consortium name="RefSeq"/>
        </authorList>
    </citation>
    <scope>IDENTIFICATION</scope>
    <source>
        <tissue evidence="16">Muscle</tissue>
    </source>
</reference>
<dbReference type="Pfam" id="PF03921">
    <property type="entry name" value="ICAM_N"/>
    <property type="match status" value="1"/>
</dbReference>
<evidence type="ECO:0000256" key="2">
    <source>
        <dbReference type="ARBA" id="ARBA00005925"/>
    </source>
</evidence>
<keyword evidence="15" id="KW-1185">Reference proteome</keyword>
<dbReference type="GO" id="GO:0005886">
    <property type="term" value="C:plasma membrane"/>
    <property type="evidence" value="ECO:0007669"/>
    <property type="project" value="TreeGrafter"/>
</dbReference>
<accession>A0A455AUL9</accession>
<evidence type="ECO:0000256" key="9">
    <source>
        <dbReference type="ARBA" id="ARBA00023157"/>
    </source>
</evidence>
<dbReference type="InterPro" id="IPR036179">
    <property type="entry name" value="Ig-like_dom_sf"/>
</dbReference>
<evidence type="ECO:0000256" key="12">
    <source>
        <dbReference type="SAM" id="MobiDB-lite"/>
    </source>
</evidence>
<dbReference type="OrthoDB" id="5843397at2759"/>
<feature type="domain" description="Intercellular adhesion molecule N-terminal" evidence="14">
    <location>
        <begin position="41"/>
        <end position="131"/>
    </location>
</feature>
<dbReference type="InterPro" id="IPR047012">
    <property type="entry name" value="ICAM_VCAM"/>
</dbReference>
<dbReference type="InterPro" id="IPR013783">
    <property type="entry name" value="Ig-like_fold"/>
</dbReference>
<dbReference type="KEGG" id="pcad:102979956"/>
<dbReference type="GO" id="GO:0098609">
    <property type="term" value="P:cell-cell adhesion"/>
    <property type="evidence" value="ECO:0007669"/>
    <property type="project" value="InterPro"/>
</dbReference>
<evidence type="ECO:0000256" key="6">
    <source>
        <dbReference type="ARBA" id="ARBA00022889"/>
    </source>
</evidence>
<evidence type="ECO:0000256" key="5">
    <source>
        <dbReference type="ARBA" id="ARBA00022737"/>
    </source>
</evidence>
<dbReference type="FunCoup" id="A0A455AUL9">
    <property type="interactions" value="298"/>
</dbReference>
<feature type="region of interest" description="Disordered" evidence="12">
    <location>
        <begin position="273"/>
        <end position="321"/>
    </location>
</feature>
<comment type="similarity">
    <text evidence="2">Belongs to the immunoglobulin superfamily. ICAM family.</text>
</comment>
<dbReference type="PANTHER" id="PTHR13771">
    <property type="entry name" value="INTERCELLULAR ADHESION MOLECULE"/>
    <property type="match status" value="1"/>
</dbReference>
<dbReference type="SUPFAM" id="SSF48726">
    <property type="entry name" value="Immunoglobulin"/>
    <property type="match status" value="2"/>
</dbReference>
<keyword evidence="10" id="KW-0325">Glycoprotein</keyword>
<proteinExistence type="inferred from homology"/>
<feature type="compositionally biased region" description="Polar residues" evidence="12">
    <location>
        <begin position="303"/>
        <end position="321"/>
    </location>
</feature>
<evidence type="ECO:0000256" key="3">
    <source>
        <dbReference type="ARBA" id="ARBA00022692"/>
    </source>
</evidence>
<organism evidence="15 16">
    <name type="scientific">Physeter macrocephalus</name>
    <name type="common">Sperm whale</name>
    <name type="synonym">Physeter catodon</name>
    <dbReference type="NCBI Taxonomy" id="9755"/>
    <lineage>
        <taxon>Eukaryota</taxon>
        <taxon>Metazoa</taxon>
        <taxon>Chordata</taxon>
        <taxon>Craniata</taxon>
        <taxon>Vertebrata</taxon>
        <taxon>Euteleostomi</taxon>
        <taxon>Mammalia</taxon>
        <taxon>Eutheria</taxon>
        <taxon>Laurasiatheria</taxon>
        <taxon>Artiodactyla</taxon>
        <taxon>Whippomorpha</taxon>
        <taxon>Cetacea</taxon>
        <taxon>Odontoceti</taxon>
        <taxon>Physeteridae</taxon>
        <taxon>Physeter</taxon>
    </lineage>
</organism>
<dbReference type="PRINTS" id="PR01472">
    <property type="entry name" value="ICAMVCAM1"/>
</dbReference>
<dbReference type="PANTHER" id="PTHR13771:SF3">
    <property type="entry name" value="INTERCELLULAR ADHESION MOLECULE 2"/>
    <property type="match status" value="1"/>
</dbReference>
<keyword evidence="9" id="KW-1015">Disulfide bond</keyword>
<evidence type="ECO:0000313" key="16">
    <source>
        <dbReference type="RefSeq" id="XP_028339583.1"/>
    </source>
</evidence>
<evidence type="ECO:0000313" key="15">
    <source>
        <dbReference type="Proteomes" id="UP000248484"/>
    </source>
</evidence>
<evidence type="ECO:0000256" key="1">
    <source>
        <dbReference type="ARBA" id="ARBA00004479"/>
    </source>
</evidence>
<keyword evidence="6" id="KW-0130">Cell adhesion</keyword>
<keyword evidence="8 13" id="KW-0472">Membrane</keyword>
<keyword evidence="5" id="KW-0677">Repeat</keyword>
<dbReference type="AlphaFoldDB" id="A0A455AUL9"/>
<evidence type="ECO:0000259" key="14">
    <source>
        <dbReference type="Pfam" id="PF03921"/>
    </source>
</evidence>
<gene>
    <name evidence="16" type="primary">LOC102979956</name>
</gene>
<sequence length="367" mass="39955">MTGGSRLFPVSPWTPLEMFPFGGWGLLSAFLALLCCTGSGEEAFEVHMWPEQLMVQSGESQVINCSTTCMQPNTGGLETTLHKILLEEQAQWKLYEVFNISQDTDVICHFTCSGKQESKSLNISVFYPPKQVLLKLWPTLVAVGRSFTIQCRVPSVAPLEGLTVTLLRGSEIVYSQTFVGTTLSPQEAMVTHNTTAHREDDRHNFSCRAEMDLRSRGGDLIHSVSDPQALDVYEPAQDNQMVIIITVVSVLLFLFVTSVLLCFVFGQQWHQRRTEPASRGKHGGPKGSASGSPQPGLPHHSGPSESHGQQKQSSPLTSCSVTGPTRDAAALAIPGVVGGVVEVEGGLWFPGLCQPRQQSLGQGWAFM</sequence>
<dbReference type="Gene3D" id="2.60.40.10">
    <property type="entry name" value="Immunoglobulins"/>
    <property type="match status" value="2"/>
</dbReference>
<evidence type="ECO:0000256" key="10">
    <source>
        <dbReference type="ARBA" id="ARBA00023180"/>
    </source>
</evidence>
<keyword evidence="7 13" id="KW-1133">Transmembrane helix</keyword>
<evidence type="ECO:0000256" key="11">
    <source>
        <dbReference type="ARBA" id="ARBA00023319"/>
    </source>
</evidence>
<name>A0A455AUL9_PHYMC</name>
<dbReference type="Proteomes" id="UP000248484">
    <property type="component" value="Unplaced"/>
</dbReference>
<keyword evidence="4" id="KW-0732">Signal</keyword>
<dbReference type="GO" id="GO:0005178">
    <property type="term" value="F:integrin binding"/>
    <property type="evidence" value="ECO:0007669"/>
    <property type="project" value="InterPro"/>
</dbReference>
<evidence type="ECO:0000256" key="7">
    <source>
        <dbReference type="ARBA" id="ARBA00022989"/>
    </source>
</evidence>
<dbReference type="GeneID" id="102979956"/>